<organism evidence="3 4">
    <name type="scientific">Hypholoma sublateritium (strain FD-334 SS-4)</name>
    <dbReference type="NCBI Taxonomy" id="945553"/>
    <lineage>
        <taxon>Eukaryota</taxon>
        <taxon>Fungi</taxon>
        <taxon>Dikarya</taxon>
        <taxon>Basidiomycota</taxon>
        <taxon>Agaricomycotina</taxon>
        <taxon>Agaricomycetes</taxon>
        <taxon>Agaricomycetidae</taxon>
        <taxon>Agaricales</taxon>
        <taxon>Agaricineae</taxon>
        <taxon>Strophariaceae</taxon>
        <taxon>Hypholoma</taxon>
    </lineage>
</organism>
<dbReference type="EMBL" id="KN817625">
    <property type="protein sequence ID" value="KJA16243.1"/>
    <property type="molecule type" value="Genomic_DNA"/>
</dbReference>
<dbReference type="OMA" id="APVWGYC"/>
<dbReference type="Proteomes" id="UP000054270">
    <property type="component" value="Unassembled WGS sequence"/>
</dbReference>
<dbReference type="InterPro" id="IPR052953">
    <property type="entry name" value="Ser-rich/MCO-related"/>
</dbReference>
<dbReference type="AlphaFoldDB" id="A0A0D2LZD8"/>
<dbReference type="Gene3D" id="2.60.40.420">
    <property type="entry name" value="Cupredoxins - blue copper proteins"/>
    <property type="match status" value="2"/>
</dbReference>
<protein>
    <recommendedName>
        <fullName evidence="5">Phytocyanin domain-containing protein</fullName>
    </recommendedName>
</protein>
<sequence length="354" mass="35842">MISSTLSLLVVAFPVVLGATIDVQVGANGTLAYDPEFVSANAGDVINFIFVPVAAGTSPLPTKQFTVPAGTSPLWFFCGQVGHCGQGMVFAINPPADPAPNSFSAFKALAIAQNGTSSSATVSTTAPSTTSTGAATFTTPPAPQWTSATATVTFDGSTYTTTYSSYAGTPPPTPAAVPVDHRITVGANGALAYSPPNITASIGDTVTFEFHPKNHTVTQSNFLNPCEPLQASTGTTGFKSGFVPVAADATTFPTFQITINDTAPIWGYCGQTGHCAAGMVFSINAVESGPNNFENFLSLAEETANATTTSSGAGSATAPVSSPTSSDTSDAISPRASIPIAFGLGFSGLLALLL</sequence>
<feature type="region of interest" description="Disordered" evidence="1">
    <location>
        <begin position="119"/>
        <end position="142"/>
    </location>
</feature>
<evidence type="ECO:0000313" key="3">
    <source>
        <dbReference type="EMBL" id="KJA16243.1"/>
    </source>
</evidence>
<feature type="compositionally biased region" description="Low complexity" evidence="1">
    <location>
        <begin position="119"/>
        <end position="139"/>
    </location>
</feature>
<reference evidence="4" key="1">
    <citation type="submission" date="2014-04" db="EMBL/GenBank/DDBJ databases">
        <title>Evolutionary Origins and Diversification of the Mycorrhizal Mutualists.</title>
        <authorList>
            <consortium name="DOE Joint Genome Institute"/>
            <consortium name="Mycorrhizal Genomics Consortium"/>
            <person name="Kohler A."/>
            <person name="Kuo A."/>
            <person name="Nagy L.G."/>
            <person name="Floudas D."/>
            <person name="Copeland A."/>
            <person name="Barry K.W."/>
            <person name="Cichocki N."/>
            <person name="Veneault-Fourrey C."/>
            <person name="LaButti K."/>
            <person name="Lindquist E.A."/>
            <person name="Lipzen A."/>
            <person name="Lundell T."/>
            <person name="Morin E."/>
            <person name="Murat C."/>
            <person name="Riley R."/>
            <person name="Ohm R."/>
            <person name="Sun H."/>
            <person name="Tunlid A."/>
            <person name="Henrissat B."/>
            <person name="Grigoriev I.V."/>
            <person name="Hibbett D.S."/>
            <person name="Martin F."/>
        </authorList>
    </citation>
    <scope>NUCLEOTIDE SEQUENCE [LARGE SCALE GENOMIC DNA]</scope>
    <source>
        <strain evidence="4">FD-334 SS-4</strain>
    </source>
</reference>
<feature type="signal peptide" evidence="2">
    <location>
        <begin position="1"/>
        <end position="18"/>
    </location>
</feature>
<evidence type="ECO:0000256" key="2">
    <source>
        <dbReference type="SAM" id="SignalP"/>
    </source>
</evidence>
<dbReference type="InterPro" id="IPR008972">
    <property type="entry name" value="Cupredoxin"/>
</dbReference>
<evidence type="ECO:0000313" key="4">
    <source>
        <dbReference type="Proteomes" id="UP000054270"/>
    </source>
</evidence>
<name>A0A0D2LZD8_HYPSF</name>
<dbReference type="SUPFAM" id="SSF49503">
    <property type="entry name" value="Cupredoxins"/>
    <property type="match status" value="2"/>
</dbReference>
<dbReference type="OrthoDB" id="1921208at2759"/>
<feature type="chain" id="PRO_5002246617" description="Phytocyanin domain-containing protein" evidence="2">
    <location>
        <begin position="19"/>
        <end position="354"/>
    </location>
</feature>
<proteinExistence type="predicted"/>
<dbReference type="PANTHER" id="PTHR34883:SF15">
    <property type="entry name" value="EXTRACELLULAR SERINE-RICH PROTEIN"/>
    <property type="match status" value="1"/>
</dbReference>
<evidence type="ECO:0000256" key="1">
    <source>
        <dbReference type="SAM" id="MobiDB-lite"/>
    </source>
</evidence>
<keyword evidence="2" id="KW-0732">Signal</keyword>
<dbReference type="PANTHER" id="PTHR34883">
    <property type="entry name" value="SERINE-RICH PROTEIN, PUTATIVE-RELATED-RELATED"/>
    <property type="match status" value="1"/>
</dbReference>
<dbReference type="STRING" id="945553.A0A0D2LZD8"/>
<accession>A0A0D2LZD8</accession>
<dbReference type="CDD" id="cd00920">
    <property type="entry name" value="Cupredoxin"/>
    <property type="match status" value="1"/>
</dbReference>
<feature type="region of interest" description="Disordered" evidence="1">
    <location>
        <begin position="308"/>
        <end position="331"/>
    </location>
</feature>
<evidence type="ECO:0008006" key="5">
    <source>
        <dbReference type="Google" id="ProtNLM"/>
    </source>
</evidence>
<gene>
    <name evidence="3" type="ORF">HYPSUDRAFT_148004</name>
</gene>
<keyword evidence="4" id="KW-1185">Reference proteome</keyword>